<evidence type="ECO:0000313" key="6">
    <source>
        <dbReference type="EMBL" id="ETW99343.1"/>
    </source>
</evidence>
<keyword evidence="4" id="KW-0472">Membrane</keyword>
<accession>W4LMP2</accession>
<keyword evidence="7" id="KW-1185">Reference proteome</keyword>
<keyword evidence="4" id="KW-0812">Transmembrane</keyword>
<keyword evidence="4" id="KW-1133">Transmembrane helix</keyword>
<evidence type="ECO:0000256" key="1">
    <source>
        <dbReference type="ARBA" id="ARBA00006739"/>
    </source>
</evidence>
<dbReference type="HOGENOM" id="CLU_070021_0_0_7"/>
<evidence type="ECO:0000313" key="7">
    <source>
        <dbReference type="Proteomes" id="UP000019141"/>
    </source>
</evidence>
<evidence type="ECO:0000259" key="5">
    <source>
        <dbReference type="Pfam" id="PF00535"/>
    </source>
</evidence>
<proteinExistence type="inferred from homology"/>
<dbReference type="GO" id="GO:0016757">
    <property type="term" value="F:glycosyltransferase activity"/>
    <property type="evidence" value="ECO:0007669"/>
    <property type="project" value="UniProtKB-KW"/>
</dbReference>
<comment type="caution">
    <text evidence="6">The sequence shown here is derived from an EMBL/GenBank/DDBJ whole genome shotgun (WGS) entry which is preliminary data.</text>
</comment>
<evidence type="ECO:0000256" key="3">
    <source>
        <dbReference type="ARBA" id="ARBA00022679"/>
    </source>
</evidence>
<dbReference type="SUPFAM" id="SSF53448">
    <property type="entry name" value="Nucleotide-diphospho-sugar transferases"/>
    <property type="match status" value="1"/>
</dbReference>
<name>W4LMP2_ENTF1</name>
<comment type="similarity">
    <text evidence="1">Belongs to the glycosyltransferase 2 family.</text>
</comment>
<dbReference type="EMBL" id="AZHW01000458">
    <property type="protein sequence ID" value="ETW99343.1"/>
    <property type="molecule type" value="Genomic_DNA"/>
</dbReference>
<dbReference type="InterPro" id="IPR029044">
    <property type="entry name" value="Nucleotide-diphossugar_trans"/>
</dbReference>
<evidence type="ECO:0000256" key="2">
    <source>
        <dbReference type="ARBA" id="ARBA00022676"/>
    </source>
</evidence>
<organism evidence="6 7">
    <name type="scientific">Entotheonella factor</name>
    <dbReference type="NCBI Taxonomy" id="1429438"/>
    <lineage>
        <taxon>Bacteria</taxon>
        <taxon>Pseudomonadati</taxon>
        <taxon>Nitrospinota/Tectimicrobiota group</taxon>
        <taxon>Candidatus Tectimicrobiota</taxon>
        <taxon>Candidatus Entotheonellia</taxon>
        <taxon>Candidatus Entotheonellales</taxon>
        <taxon>Candidatus Entotheonellaceae</taxon>
        <taxon>Candidatus Entotheonella</taxon>
    </lineage>
</organism>
<dbReference type="PANTHER" id="PTHR43630">
    <property type="entry name" value="POLY-BETA-1,6-N-ACETYL-D-GLUCOSAMINE SYNTHASE"/>
    <property type="match status" value="1"/>
</dbReference>
<dbReference type="Gene3D" id="3.90.550.10">
    <property type="entry name" value="Spore Coat Polysaccharide Biosynthesis Protein SpsA, Chain A"/>
    <property type="match status" value="1"/>
</dbReference>
<dbReference type="Proteomes" id="UP000019141">
    <property type="component" value="Unassembled WGS sequence"/>
</dbReference>
<dbReference type="InterPro" id="IPR001173">
    <property type="entry name" value="Glyco_trans_2-like"/>
</dbReference>
<feature type="transmembrane region" description="Helical" evidence="4">
    <location>
        <begin position="267"/>
        <end position="300"/>
    </location>
</feature>
<gene>
    <name evidence="6" type="ORF">ETSY1_15385</name>
</gene>
<feature type="domain" description="Glycosyltransferase 2-like" evidence="5">
    <location>
        <begin position="18"/>
        <end position="144"/>
    </location>
</feature>
<sequence>MTTLSPEGPACPAARQVSLVIIGRNEEQFIRGAIASALAAAAHVTPSEVLYVDSASTDRTVEYAKAFPIRILQLKPEWTLTPAAGRYTGFRHTAGEYVFFIDGDTEVEGPWLASAIEFLRTHPEYGAVAGVVNEIWVDRDGNHIGGQDNIFGQDLSAKVWDVKSLGGIAVYRRCALEQAGNFNPFVPAGEEREVALRIRMAGFKLARIEGVMGCTHADNRQSWREIVRRFNTSFYDYGVLIRYSAVYGAGLKVVLEEIPYVVSFLCFGLFLILVTPVAIALGLTHVLCGIVILALFALIVKKGLKGACLSICIRSISAYRTLLSLMRTKPLSSESLYVRT</sequence>
<protein>
    <recommendedName>
        <fullName evidence="5">Glycosyltransferase 2-like domain-containing protein</fullName>
    </recommendedName>
</protein>
<dbReference type="AlphaFoldDB" id="W4LMP2"/>
<keyword evidence="2" id="KW-0328">Glycosyltransferase</keyword>
<dbReference type="Pfam" id="PF00535">
    <property type="entry name" value="Glycos_transf_2"/>
    <property type="match status" value="1"/>
</dbReference>
<evidence type="ECO:0000256" key="4">
    <source>
        <dbReference type="SAM" id="Phobius"/>
    </source>
</evidence>
<reference evidence="6 7" key="1">
    <citation type="journal article" date="2014" name="Nature">
        <title>An environmental bacterial taxon with a large and distinct metabolic repertoire.</title>
        <authorList>
            <person name="Wilson M.C."/>
            <person name="Mori T."/>
            <person name="Ruckert C."/>
            <person name="Uria A.R."/>
            <person name="Helf M.J."/>
            <person name="Takada K."/>
            <person name="Gernert C."/>
            <person name="Steffens U.A."/>
            <person name="Heycke N."/>
            <person name="Schmitt S."/>
            <person name="Rinke C."/>
            <person name="Helfrich E.J."/>
            <person name="Brachmann A.O."/>
            <person name="Gurgui C."/>
            <person name="Wakimoto T."/>
            <person name="Kracht M."/>
            <person name="Crusemann M."/>
            <person name="Hentschel U."/>
            <person name="Abe I."/>
            <person name="Matsunaga S."/>
            <person name="Kalinowski J."/>
            <person name="Takeyama H."/>
            <person name="Piel J."/>
        </authorList>
    </citation>
    <scope>NUCLEOTIDE SEQUENCE [LARGE SCALE GENOMIC DNA]</scope>
    <source>
        <strain evidence="7">TSY1</strain>
    </source>
</reference>
<dbReference type="PANTHER" id="PTHR43630:SF1">
    <property type="entry name" value="POLY-BETA-1,6-N-ACETYL-D-GLUCOSAMINE SYNTHASE"/>
    <property type="match status" value="1"/>
</dbReference>
<keyword evidence="3" id="KW-0808">Transferase</keyword>